<dbReference type="InterPro" id="IPR003481">
    <property type="entry name" value="FliD_N"/>
</dbReference>
<dbReference type="AlphaFoldDB" id="A0A222MXN9"/>
<reference evidence="8 9" key="1">
    <citation type="submission" date="2017-07" db="EMBL/GenBank/DDBJ databases">
        <title>Analysis of two Campylobacter avium genomes and identification of a novel hippuricase gene.</title>
        <authorList>
            <person name="Miller W.G."/>
            <person name="Chapman M.H."/>
            <person name="Yee E."/>
            <person name="Revez J."/>
            <person name="Bono J.L."/>
            <person name="Rossi M."/>
        </authorList>
    </citation>
    <scope>NUCLEOTIDE SEQUENCE [LARGE SCALE GENOMIC DNA]</scope>
    <source>
        <strain evidence="8 9">LMG 24591</strain>
    </source>
</reference>
<dbReference type="InterPro" id="IPR010809">
    <property type="entry name" value="FliD_C"/>
</dbReference>
<evidence type="ECO:0000313" key="8">
    <source>
        <dbReference type="EMBL" id="ASQ30336.1"/>
    </source>
</evidence>
<evidence type="ECO:0000256" key="5">
    <source>
        <dbReference type="RuleBase" id="RU362066"/>
    </source>
</evidence>
<comment type="subunit">
    <text evidence="2 5">Homopentamer.</text>
</comment>
<keyword evidence="4 5" id="KW-0975">Bacterial flagellum</keyword>
<dbReference type="Pfam" id="PF07195">
    <property type="entry name" value="FliD_C"/>
    <property type="match status" value="1"/>
</dbReference>
<name>A0A222MXN9_9BACT</name>
<feature type="domain" description="Flagellar hook-associated protein 2 N-terminal" evidence="6">
    <location>
        <begin position="13"/>
        <end position="113"/>
    </location>
</feature>
<dbReference type="GO" id="GO:0005576">
    <property type="term" value="C:extracellular region"/>
    <property type="evidence" value="ECO:0007669"/>
    <property type="project" value="UniProtKB-SubCell"/>
</dbReference>
<evidence type="ECO:0000259" key="6">
    <source>
        <dbReference type="Pfam" id="PF02465"/>
    </source>
</evidence>
<comment type="similarity">
    <text evidence="1 5">Belongs to the FliD family.</text>
</comment>
<organism evidence="8 9">
    <name type="scientific">Campylobacter avium LMG 24591</name>
    <dbReference type="NCBI Taxonomy" id="522484"/>
    <lineage>
        <taxon>Bacteria</taxon>
        <taxon>Pseudomonadati</taxon>
        <taxon>Campylobacterota</taxon>
        <taxon>Epsilonproteobacteria</taxon>
        <taxon>Campylobacterales</taxon>
        <taxon>Campylobacteraceae</taxon>
        <taxon>Campylobacter</taxon>
    </lineage>
</organism>
<evidence type="ECO:0000256" key="2">
    <source>
        <dbReference type="ARBA" id="ARBA00011255"/>
    </source>
</evidence>
<dbReference type="InterPro" id="IPR010810">
    <property type="entry name" value="Flagellin_hook_IN_motif"/>
</dbReference>
<dbReference type="Pfam" id="PF02465">
    <property type="entry name" value="FliD_N"/>
    <property type="match status" value="1"/>
</dbReference>
<evidence type="ECO:0000313" key="9">
    <source>
        <dbReference type="Proteomes" id="UP000201169"/>
    </source>
</evidence>
<dbReference type="KEGG" id="cavi:CAV_0669"/>
<dbReference type="GO" id="GO:0009421">
    <property type="term" value="C:bacterial-type flagellum filament cap"/>
    <property type="evidence" value="ECO:0007669"/>
    <property type="project" value="InterPro"/>
</dbReference>
<accession>A0A222MXN9</accession>
<proteinExistence type="inferred from homology"/>
<evidence type="ECO:0000256" key="4">
    <source>
        <dbReference type="ARBA" id="ARBA00023143"/>
    </source>
</evidence>
<dbReference type="RefSeq" id="WP_094325102.1">
    <property type="nucleotide sequence ID" value="NZ_CP022347.1"/>
</dbReference>
<dbReference type="Proteomes" id="UP000201169">
    <property type="component" value="Chromosome"/>
</dbReference>
<keyword evidence="5" id="KW-0964">Secreted</keyword>
<dbReference type="PANTHER" id="PTHR30288">
    <property type="entry name" value="FLAGELLAR CAP/ASSEMBLY PROTEIN FLID"/>
    <property type="match status" value="1"/>
</dbReference>
<evidence type="ECO:0000259" key="7">
    <source>
        <dbReference type="Pfam" id="PF07195"/>
    </source>
</evidence>
<dbReference type="EMBL" id="CP022347">
    <property type="protein sequence ID" value="ASQ30336.1"/>
    <property type="molecule type" value="Genomic_DNA"/>
</dbReference>
<keyword evidence="9" id="KW-1185">Reference proteome</keyword>
<gene>
    <name evidence="8" type="primary">fliD</name>
    <name evidence="8" type="ORF">CAV_0669</name>
</gene>
<dbReference type="GO" id="GO:0071973">
    <property type="term" value="P:bacterial-type flagellum-dependent cell motility"/>
    <property type="evidence" value="ECO:0007669"/>
    <property type="project" value="TreeGrafter"/>
</dbReference>
<keyword evidence="8" id="KW-0969">Cilium</keyword>
<protein>
    <recommendedName>
        <fullName evidence="5">Flagellar hook-associated protein 2</fullName>
        <shortName evidence="5">HAP2</shortName>
    </recommendedName>
    <alternativeName>
        <fullName evidence="5">Flagellar cap protein</fullName>
    </alternativeName>
</protein>
<dbReference type="PANTHER" id="PTHR30288:SF0">
    <property type="entry name" value="FLAGELLAR HOOK-ASSOCIATED PROTEIN 2"/>
    <property type="match status" value="1"/>
</dbReference>
<evidence type="ECO:0000256" key="1">
    <source>
        <dbReference type="ARBA" id="ARBA00009764"/>
    </source>
</evidence>
<feature type="domain" description="Flagellar hook-associated protein 2 C-terminal" evidence="7">
    <location>
        <begin position="388"/>
        <end position="749"/>
    </location>
</feature>
<dbReference type="GO" id="GO:0009424">
    <property type="term" value="C:bacterial-type flagellum hook"/>
    <property type="evidence" value="ECO:0007669"/>
    <property type="project" value="UniProtKB-UniRule"/>
</dbReference>
<comment type="function">
    <text evidence="5">Required for morphogenesis and for the elongation of the flagellar filament by facilitating polymerization of the flagellin monomers at the tip of growing filament. Forms a capping structure, which prevents flagellin subunits (transported through the central channel of the flagellum) from leaking out without polymerization at the distal end.</text>
</comment>
<dbReference type="GO" id="GO:0007155">
    <property type="term" value="P:cell adhesion"/>
    <property type="evidence" value="ECO:0007669"/>
    <property type="project" value="InterPro"/>
</dbReference>
<keyword evidence="8" id="KW-0282">Flagellum</keyword>
<sequence length="769" mass="82874">MALGQLGSLGIASNVLTSDLINKMKELDESNQIKPYDTKIEINTAKKTALTELTTKLSAFKTAISSLGDSTAFSNRKVDASVTGDNAAASLDAASGVNIQDLLVTVEQIAKNDVYQSKGFNKDTDMIAPNLPSGTKATFTLVQNDKEYSIEVDSNTTFRELADKINNATGGNIQAKIINTGEKTNPYRLTLTSKETGTDNAIGFYAGTKSNGIYQEDSNAVQVLSSLGWNLKTTDFAPDNFKGFSSSSINKINLGSSTTGLQTSLGIAQDTKFTVFVGEEAFEIEAKTTDTYQDLIDRVDQVTGSKVQLSAAGNVKGEFNFSFSAGVNAPNGATVTVFDGAQDGGVGSGGNFQTDANASSLLSNTLGINVVKKYGVDDPNGEYHIKQAQNAIFTVDGVKMTRQSNEVKDIGTGLTLTLKTAGEINFSIKQDTESLSTAMEELVEKYNDLVNYLSEVTKYDTETGTSGDLQGVSEVNNIRTNLVSILFQTQTVAGTIKDENGNDIPANVAVSLQDFGLNMTEDGLLTFTSSEFTSKMSEDISFAEKFFAGVSGFENLNYVGEQIKLDQDIDFKDSGFKITFNETTYDLSKTVDGKDFVLTGADAAERARKLLEHINSFGIEDLNVSLEEVSVTDAQGQKTTQYALKFDSDNGSDFKVEGKDDFLKDKLGLSATQLSPQLEQGTGVFAKLNDYLKGLTGTDGTLTLYEQQLTTENKALQDSKEKTQTSIDTKYETLEETWIQYELIISKINTQAQAVNAMIASMSSSNSNS</sequence>
<dbReference type="OrthoDB" id="1530at2"/>
<keyword evidence="3" id="KW-0175">Coiled coil</keyword>
<comment type="subcellular location">
    <subcellularLocation>
        <location evidence="5">Secreted</location>
    </subcellularLocation>
    <subcellularLocation>
        <location evidence="5">Bacterial flagellum</location>
    </subcellularLocation>
</comment>
<evidence type="ECO:0000256" key="3">
    <source>
        <dbReference type="ARBA" id="ARBA00023054"/>
    </source>
</evidence>
<dbReference type="Pfam" id="PF07196">
    <property type="entry name" value="Flagellin_IN"/>
    <property type="match status" value="1"/>
</dbReference>
<keyword evidence="8" id="KW-0966">Cell projection</keyword>
<dbReference type="InterPro" id="IPR040026">
    <property type="entry name" value="FliD"/>
</dbReference>